<protein>
    <recommendedName>
        <fullName evidence="3">DUF4034 domain-containing protein</fullName>
    </recommendedName>
</protein>
<dbReference type="Proteomes" id="UP000546642">
    <property type="component" value="Unassembled WGS sequence"/>
</dbReference>
<evidence type="ECO:0008006" key="3">
    <source>
        <dbReference type="Google" id="ProtNLM"/>
    </source>
</evidence>
<gene>
    <name evidence="1" type="ORF">HNR23_000295</name>
</gene>
<dbReference type="RefSeq" id="WP_184072743.1">
    <property type="nucleotide sequence ID" value="NZ_JACHDS010000001.1"/>
</dbReference>
<accession>A0A7W9YDZ6</accession>
<proteinExistence type="predicted"/>
<evidence type="ECO:0000313" key="1">
    <source>
        <dbReference type="EMBL" id="MBB6170235.1"/>
    </source>
</evidence>
<dbReference type="EMBL" id="JACHDS010000001">
    <property type="protein sequence ID" value="MBB6170235.1"/>
    <property type="molecule type" value="Genomic_DNA"/>
</dbReference>
<dbReference type="AlphaFoldDB" id="A0A7W9YDZ6"/>
<organism evidence="1 2">
    <name type="scientific">Nocardiopsis mwathae</name>
    <dbReference type="NCBI Taxonomy" id="1472723"/>
    <lineage>
        <taxon>Bacteria</taxon>
        <taxon>Bacillati</taxon>
        <taxon>Actinomycetota</taxon>
        <taxon>Actinomycetes</taxon>
        <taxon>Streptosporangiales</taxon>
        <taxon>Nocardiopsidaceae</taxon>
        <taxon>Nocardiopsis</taxon>
    </lineage>
</organism>
<reference evidence="1 2" key="1">
    <citation type="submission" date="2020-08" db="EMBL/GenBank/DDBJ databases">
        <title>Sequencing the genomes of 1000 actinobacteria strains.</title>
        <authorList>
            <person name="Klenk H.-P."/>
        </authorList>
    </citation>
    <scope>NUCLEOTIDE SEQUENCE [LARGE SCALE GENOMIC DNA]</scope>
    <source>
        <strain evidence="1 2">DSM 46659</strain>
    </source>
</reference>
<keyword evidence="2" id="KW-1185">Reference proteome</keyword>
<name>A0A7W9YDZ6_9ACTN</name>
<evidence type="ECO:0000313" key="2">
    <source>
        <dbReference type="Proteomes" id="UP000546642"/>
    </source>
</evidence>
<sequence>MLMEKFVNAVATVMDKTSGMEVGWEVWDDPEMDRVLPDIRAGRLAPGLELIKAAGSNWDLRAIRANILAREAASRLDAIERLAGDDADGLLWLGCARIRAAWNIRGAARARYVSSERFEGFWALLATASDPLLRAAQLRPDDPVPWDCLQWFGLGMQLDRSEMDGIWDEVRTRAPQTFAGHYSRAQVLCRKWQGSHDELLAFAREVADSCQAGDPRSAVLPLAHFEVIADLLNDVPDDVNHASFVRDCISSPPVAAEIAEAADRWLVAPHPNPQSAVAAHLFGAAAYFAGDTRRARRLLACAGSRVSAYLPWGIVHIAPGHAYAKARRELGI</sequence>
<comment type="caution">
    <text evidence="1">The sequence shown here is derived from an EMBL/GenBank/DDBJ whole genome shotgun (WGS) entry which is preliminary data.</text>
</comment>